<dbReference type="PANTHER" id="PTHR30055">
    <property type="entry name" value="HTH-TYPE TRANSCRIPTIONAL REGULATOR RUTR"/>
    <property type="match status" value="1"/>
</dbReference>
<dbReference type="InterPro" id="IPR001647">
    <property type="entry name" value="HTH_TetR"/>
</dbReference>
<comment type="caution">
    <text evidence="4">The sequence shown here is derived from an EMBL/GenBank/DDBJ whole genome shotgun (WGS) entry which is preliminary data.</text>
</comment>
<name>A0ABW4JT05_9HYPH</name>
<dbReference type="SUPFAM" id="SSF48498">
    <property type="entry name" value="Tetracyclin repressor-like, C-terminal domain"/>
    <property type="match status" value="1"/>
</dbReference>
<feature type="domain" description="HTH tetR-type" evidence="3">
    <location>
        <begin position="10"/>
        <end position="70"/>
    </location>
</feature>
<dbReference type="InterPro" id="IPR013573">
    <property type="entry name" value="Tscrpt_reg_YcdC_C"/>
</dbReference>
<keyword evidence="1 2" id="KW-0238">DNA-binding</keyword>
<feature type="DNA-binding region" description="H-T-H motif" evidence="2">
    <location>
        <begin position="33"/>
        <end position="52"/>
    </location>
</feature>
<evidence type="ECO:0000256" key="1">
    <source>
        <dbReference type="ARBA" id="ARBA00023125"/>
    </source>
</evidence>
<dbReference type="InterPro" id="IPR009057">
    <property type="entry name" value="Homeodomain-like_sf"/>
</dbReference>
<dbReference type="SUPFAM" id="SSF46689">
    <property type="entry name" value="Homeodomain-like"/>
    <property type="match status" value="1"/>
</dbReference>
<protein>
    <submittedName>
        <fullName evidence="4">TetR/AcrR family transcriptional regulator</fullName>
    </submittedName>
</protein>
<accession>A0ABW4JT05</accession>
<proteinExistence type="predicted"/>
<dbReference type="PANTHER" id="PTHR30055:SF196">
    <property type="entry name" value="HTH-TYPE TRANSCRIPTIONAL REGULATOR RUTR"/>
    <property type="match status" value="1"/>
</dbReference>
<reference evidence="5" key="1">
    <citation type="journal article" date="2019" name="Int. J. Syst. Evol. Microbiol.">
        <title>The Global Catalogue of Microorganisms (GCM) 10K type strain sequencing project: providing services to taxonomists for standard genome sequencing and annotation.</title>
        <authorList>
            <consortium name="The Broad Institute Genomics Platform"/>
            <consortium name="The Broad Institute Genome Sequencing Center for Infectious Disease"/>
            <person name="Wu L."/>
            <person name="Ma J."/>
        </authorList>
    </citation>
    <scope>NUCLEOTIDE SEQUENCE [LARGE SCALE GENOMIC DNA]</scope>
    <source>
        <strain evidence="5">JCM 3369</strain>
    </source>
</reference>
<evidence type="ECO:0000313" key="5">
    <source>
        <dbReference type="Proteomes" id="UP001597327"/>
    </source>
</evidence>
<dbReference type="EMBL" id="JBHUFA010000001">
    <property type="protein sequence ID" value="MFD1694233.1"/>
    <property type="molecule type" value="Genomic_DNA"/>
</dbReference>
<evidence type="ECO:0000313" key="4">
    <source>
        <dbReference type="EMBL" id="MFD1694233.1"/>
    </source>
</evidence>
<dbReference type="Gene3D" id="1.10.357.10">
    <property type="entry name" value="Tetracycline Repressor, domain 2"/>
    <property type="match status" value="1"/>
</dbReference>
<dbReference type="Pfam" id="PF00440">
    <property type="entry name" value="TetR_N"/>
    <property type="match status" value="1"/>
</dbReference>
<dbReference type="PRINTS" id="PR00455">
    <property type="entry name" value="HTHTETR"/>
</dbReference>
<evidence type="ECO:0000256" key="2">
    <source>
        <dbReference type="PROSITE-ProRule" id="PRU00335"/>
    </source>
</evidence>
<dbReference type="Gene3D" id="1.10.10.60">
    <property type="entry name" value="Homeodomain-like"/>
    <property type="match status" value="1"/>
</dbReference>
<dbReference type="Proteomes" id="UP001597327">
    <property type="component" value="Unassembled WGS sequence"/>
</dbReference>
<dbReference type="InterPro" id="IPR036271">
    <property type="entry name" value="Tet_transcr_reg_TetR-rel_C_sf"/>
</dbReference>
<gene>
    <name evidence="4" type="ORF">ACFSC7_01805</name>
</gene>
<dbReference type="InterPro" id="IPR050109">
    <property type="entry name" value="HTH-type_TetR-like_transc_reg"/>
</dbReference>
<evidence type="ECO:0000259" key="3">
    <source>
        <dbReference type="PROSITE" id="PS50977"/>
    </source>
</evidence>
<dbReference type="PROSITE" id="PS50977">
    <property type="entry name" value="HTH_TETR_2"/>
    <property type="match status" value="1"/>
</dbReference>
<dbReference type="RefSeq" id="WP_377175271.1">
    <property type="nucleotide sequence ID" value="NZ_JBHUFA010000001.1"/>
</dbReference>
<keyword evidence="5" id="KW-1185">Reference proteome</keyword>
<organism evidence="4 5">
    <name type="scientific">Roseibium aestuarii</name>
    <dbReference type="NCBI Taxonomy" id="2600299"/>
    <lineage>
        <taxon>Bacteria</taxon>
        <taxon>Pseudomonadati</taxon>
        <taxon>Pseudomonadota</taxon>
        <taxon>Alphaproteobacteria</taxon>
        <taxon>Hyphomicrobiales</taxon>
        <taxon>Stappiaceae</taxon>
        <taxon>Roseibium</taxon>
    </lineage>
</organism>
<dbReference type="Pfam" id="PF08362">
    <property type="entry name" value="TetR_C_3"/>
    <property type="match status" value="1"/>
</dbReference>
<sequence length="213" mass="24085">MTGTRALARQAVEERILNAAEQVFAEYGFKGATMGRIAELAGLPKANLHYYFATKIALYRQVVERIFQIWLEAADAFDGCDRPEEALGRYIRAKMDISRLHPNGSKVWANEILHGAPVIQDYLETTLEEWTNGRMRLIEGWIARGLMKPVDPRTLLYMIWATTQHYADFNHQIHTLNGGEPLSDEQFEAVRETVVSIVLRGVGIDPDPRTGAD</sequence>